<reference evidence="1 2" key="1">
    <citation type="submission" date="2019-07" db="EMBL/GenBank/DDBJ databases">
        <title>WGS assembly of Gossypium tomentosum.</title>
        <authorList>
            <person name="Chen Z.J."/>
            <person name="Sreedasyam A."/>
            <person name="Ando A."/>
            <person name="Song Q."/>
            <person name="De L."/>
            <person name="Hulse-Kemp A."/>
            <person name="Ding M."/>
            <person name="Ye W."/>
            <person name="Kirkbride R."/>
            <person name="Jenkins J."/>
            <person name="Plott C."/>
            <person name="Lovell J."/>
            <person name="Lin Y.-M."/>
            <person name="Vaughn R."/>
            <person name="Liu B."/>
            <person name="Li W."/>
            <person name="Simpson S."/>
            <person name="Scheffler B."/>
            <person name="Saski C."/>
            <person name="Grover C."/>
            <person name="Hu G."/>
            <person name="Conover J."/>
            <person name="Carlson J."/>
            <person name="Shu S."/>
            <person name="Boston L."/>
            <person name="Williams M."/>
            <person name="Peterson D."/>
            <person name="Mcgee K."/>
            <person name="Jones D."/>
            <person name="Wendel J."/>
            <person name="Stelly D."/>
            <person name="Grimwood J."/>
            <person name="Schmutz J."/>
        </authorList>
    </citation>
    <scope>NUCLEOTIDE SEQUENCE [LARGE SCALE GENOMIC DNA]</scope>
    <source>
        <strain evidence="1">7179.01</strain>
    </source>
</reference>
<evidence type="ECO:0000313" key="1">
    <source>
        <dbReference type="EMBL" id="TYH95091.1"/>
    </source>
</evidence>
<organism evidence="1 2">
    <name type="scientific">Gossypium tomentosum</name>
    <name type="common">Hawaiian cotton</name>
    <name type="synonym">Gossypium sandvicense</name>
    <dbReference type="NCBI Taxonomy" id="34277"/>
    <lineage>
        <taxon>Eukaryota</taxon>
        <taxon>Viridiplantae</taxon>
        <taxon>Streptophyta</taxon>
        <taxon>Embryophyta</taxon>
        <taxon>Tracheophyta</taxon>
        <taxon>Spermatophyta</taxon>
        <taxon>Magnoliopsida</taxon>
        <taxon>eudicotyledons</taxon>
        <taxon>Gunneridae</taxon>
        <taxon>Pentapetalae</taxon>
        <taxon>rosids</taxon>
        <taxon>malvids</taxon>
        <taxon>Malvales</taxon>
        <taxon>Malvaceae</taxon>
        <taxon>Malvoideae</taxon>
        <taxon>Gossypium</taxon>
    </lineage>
</organism>
<sequence length="47" mass="5260">MNFSRNTRCLNCKAEGPKRVATDDVQMKKGDWNCPGNIGTRVSVLFT</sequence>
<keyword evidence="2" id="KW-1185">Reference proteome</keyword>
<evidence type="ECO:0000313" key="2">
    <source>
        <dbReference type="Proteomes" id="UP000322667"/>
    </source>
</evidence>
<proteinExistence type="predicted"/>
<dbReference type="AlphaFoldDB" id="A0A5D2MUB2"/>
<dbReference type="Proteomes" id="UP000322667">
    <property type="component" value="Chromosome A12"/>
</dbReference>
<gene>
    <name evidence="1" type="ORF">ES332_A12G083800v1</name>
</gene>
<accession>A0A5D2MUB2</accession>
<protein>
    <submittedName>
        <fullName evidence="1">Uncharacterized protein</fullName>
    </submittedName>
</protein>
<dbReference type="EMBL" id="CM017621">
    <property type="protein sequence ID" value="TYH95091.1"/>
    <property type="molecule type" value="Genomic_DNA"/>
</dbReference>
<name>A0A5D2MUB2_GOSTO</name>